<reference evidence="2" key="2">
    <citation type="journal article" date="2021" name="PeerJ">
        <title>Extensive microbial diversity within the chicken gut microbiome revealed by metagenomics and culture.</title>
        <authorList>
            <person name="Gilroy R."/>
            <person name="Ravi A."/>
            <person name="Getino M."/>
            <person name="Pursley I."/>
            <person name="Horton D.L."/>
            <person name="Alikhan N.F."/>
            <person name="Baker D."/>
            <person name="Gharbi K."/>
            <person name="Hall N."/>
            <person name="Watson M."/>
            <person name="Adriaenssens E.M."/>
            <person name="Foster-Nyarko E."/>
            <person name="Jarju S."/>
            <person name="Secka A."/>
            <person name="Antonio M."/>
            <person name="Oren A."/>
            <person name="Chaudhuri R.R."/>
            <person name="La Ragione R."/>
            <person name="Hildebrand F."/>
            <person name="Pallen M.J."/>
        </authorList>
    </citation>
    <scope>NUCLEOTIDE SEQUENCE</scope>
    <source>
        <strain evidence="2">ChiBcolR7-354</strain>
    </source>
</reference>
<dbReference type="Gene3D" id="3.40.50.150">
    <property type="entry name" value="Vaccinia Virus protein VP39"/>
    <property type="match status" value="1"/>
</dbReference>
<dbReference type="PANTHER" id="PTHR47739:SF1">
    <property type="entry name" value="TRNA1(VAL) (ADENINE(37)-N6)-METHYLTRANSFERASE"/>
    <property type="match status" value="1"/>
</dbReference>
<feature type="domain" description="Methyltransferase small" evidence="1">
    <location>
        <begin position="25"/>
        <end position="116"/>
    </location>
</feature>
<sequence length="238" mass="25145">MPLSALWPGGPLFDPGGGVPLGMDSLLLADFAKAPRGRALELCCGSGAVSLLLLSRIPALEADCIELLSGPAEDAARNFAANGLERRARVINGDIRAHRKLVEPGAYALCVCNPPYFPACSGSPPSDPVRAVARSEMECTLSDVLDAAAWALKNGGALDIVHRPERLAELLAEMRSRALEPKRLRLVQRTAESAPSLILAEGRRGAAPGLKIEPPLIICSPDGGESGEYRRICHRGDG</sequence>
<dbReference type="InterPro" id="IPR029063">
    <property type="entry name" value="SAM-dependent_MTases_sf"/>
</dbReference>
<organism evidence="2 3">
    <name type="scientific">Candidatus Scatomorpha intestinavium</name>
    <dbReference type="NCBI Taxonomy" id="2840922"/>
    <lineage>
        <taxon>Bacteria</taxon>
        <taxon>Bacillati</taxon>
        <taxon>Bacillota</taxon>
        <taxon>Clostridia</taxon>
        <taxon>Eubacteriales</taxon>
        <taxon>Candidatus Scatomorpha</taxon>
    </lineage>
</organism>
<dbReference type="InterPro" id="IPR050210">
    <property type="entry name" value="tRNA_Adenine-N(6)_MTase"/>
</dbReference>
<reference evidence="2" key="1">
    <citation type="submission" date="2020-10" db="EMBL/GenBank/DDBJ databases">
        <authorList>
            <person name="Gilroy R."/>
        </authorList>
    </citation>
    <scope>NUCLEOTIDE SEQUENCE</scope>
    <source>
        <strain evidence="2">ChiBcolR7-354</strain>
    </source>
</reference>
<dbReference type="PANTHER" id="PTHR47739">
    <property type="entry name" value="TRNA1(VAL) (ADENINE(37)-N6)-METHYLTRANSFERASE"/>
    <property type="match status" value="1"/>
</dbReference>
<dbReference type="SUPFAM" id="SSF53335">
    <property type="entry name" value="S-adenosyl-L-methionine-dependent methyltransferases"/>
    <property type="match status" value="1"/>
</dbReference>
<dbReference type="CDD" id="cd02440">
    <property type="entry name" value="AdoMet_MTases"/>
    <property type="match status" value="1"/>
</dbReference>
<evidence type="ECO:0000313" key="3">
    <source>
        <dbReference type="Proteomes" id="UP000824262"/>
    </source>
</evidence>
<dbReference type="AlphaFoldDB" id="A0A9D1CTJ6"/>
<accession>A0A9D1CTJ6</accession>
<dbReference type="GO" id="GO:0008757">
    <property type="term" value="F:S-adenosylmethionine-dependent methyltransferase activity"/>
    <property type="evidence" value="ECO:0007669"/>
    <property type="project" value="UniProtKB-ARBA"/>
</dbReference>
<keyword evidence="2" id="KW-0489">Methyltransferase</keyword>
<dbReference type="EMBL" id="DVGA01000043">
    <property type="protein sequence ID" value="HIQ78470.1"/>
    <property type="molecule type" value="Genomic_DNA"/>
</dbReference>
<dbReference type="InterPro" id="IPR002052">
    <property type="entry name" value="DNA_methylase_N6_adenine_CS"/>
</dbReference>
<dbReference type="GO" id="GO:0032259">
    <property type="term" value="P:methylation"/>
    <property type="evidence" value="ECO:0007669"/>
    <property type="project" value="UniProtKB-KW"/>
</dbReference>
<evidence type="ECO:0000313" key="2">
    <source>
        <dbReference type="EMBL" id="HIQ78470.1"/>
    </source>
</evidence>
<proteinExistence type="predicted"/>
<dbReference type="InterPro" id="IPR007848">
    <property type="entry name" value="Small_mtfrase_dom"/>
</dbReference>
<dbReference type="Pfam" id="PF05175">
    <property type="entry name" value="MTS"/>
    <property type="match status" value="1"/>
</dbReference>
<comment type="caution">
    <text evidence="2">The sequence shown here is derived from an EMBL/GenBank/DDBJ whole genome shotgun (WGS) entry which is preliminary data.</text>
</comment>
<dbReference type="PROSITE" id="PS00092">
    <property type="entry name" value="N6_MTASE"/>
    <property type="match status" value="1"/>
</dbReference>
<dbReference type="GO" id="GO:0003676">
    <property type="term" value="F:nucleic acid binding"/>
    <property type="evidence" value="ECO:0007669"/>
    <property type="project" value="InterPro"/>
</dbReference>
<gene>
    <name evidence="2" type="ORF">IAB77_04355</name>
</gene>
<dbReference type="GO" id="GO:0008170">
    <property type="term" value="F:N-methyltransferase activity"/>
    <property type="evidence" value="ECO:0007669"/>
    <property type="project" value="UniProtKB-ARBA"/>
</dbReference>
<keyword evidence="2" id="KW-0808">Transferase</keyword>
<dbReference type="Proteomes" id="UP000824262">
    <property type="component" value="Unassembled WGS sequence"/>
</dbReference>
<name>A0A9D1CTJ6_9FIRM</name>
<protein>
    <submittedName>
        <fullName evidence="2">Methyltransferase</fullName>
    </submittedName>
</protein>
<evidence type="ECO:0000259" key="1">
    <source>
        <dbReference type="Pfam" id="PF05175"/>
    </source>
</evidence>